<feature type="domain" description="ABC transporter" evidence="5">
    <location>
        <begin position="14"/>
        <end position="244"/>
    </location>
</feature>
<dbReference type="Pfam" id="PF00005">
    <property type="entry name" value="ABC_tran"/>
    <property type="match status" value="1"/>
</dbReference>
<dbReference type="Proteomes" id="UP000593594">
    <property type="component" value="Chromosome"/>
</dbReference>
<dbReference type="SUPFAM" id="SSF52540">
    <property type="entry name" value="P-loop containing nucleoside triphosphate hydrolases"/>
    <property type="match status" value="1"/>
</dbReference>
<dbReference type="GO" id="GO:0015697">
    <property type="term" value="P:quaternary ammonium group transport"/>
    <property type="evidence" value="ECO:0007669"/>
    <property type="project" value="UniProtKB-ARBA"/>
</dbReference>
<comment type="similarity">
    <text evidence="1">Belongs to the ABC transporter superfamily.</text>
</comment>
<dbReference type="AlphaFoldDB" id="A0A7S8HDK4"/>
<dbReference type="InterPro" id="IPR027417">
    <property type="entry name" value="P-loop_NTPase"/>
</dbReference>
<dbReference type="GO" id="GO:0005524">
    <property type="term" value="F:ATP binding"/>
    <property type="evidence" value="ECO:0007669"/>
    <property type="project" value="UniProtKB-KW"/>
</dbReference>
<keyword evidence="7" id="KW-1185">Reference proteome</keyword>
<evidence type="ECO:0000259" key="5">
    <source>
        <dbReference type="PROSITE" id="PS50893"/>
    </source>
</evidence>
<dbReference type="SMART" id="SM00382">
    <property type="entry name" value="AAA"/>
    <property type="match status" value="1"/>
</dbReference>
<keyword evidence="4 6" id="KW-0067">ATP-binding</keyword>
<dbReference type="GO" id="GO:0016887">
    <property type="term" value="F:ATP hydrolysis activity"/>
    <property type="evidence" value="ECO:0007669"/>
    <property type="project" value="InterPro"/>
</dbReference>
<dbReference type="Gene3D" id="3.40.50.300">
    <property type="entry name" value="P-loop containing nucleotide triphosphate hydrolases"/>
    <property type="match status" value="1"/>
</dbReference>
<dbReference type="RefSeq" id="WP_213161936.1">
    <property type="nucleotide sequence ID" value="NZ_CP058214.1"/>
</dbReference>
<dbReference type="InterPro" id="IPR013611">
    <property type="entry name" value="Transp-assoc_OB_typ2"/>
</dbReference>
<evidence type="ECO:0000313" key="6">
    <source>
        <dbReference type="EMBL" id="QPC44564.1"/>
    </source>
</evidence>
<evidence type="ECO:0000256" key="2">
    <source>
        <dbReference type="ARBA" id="ARBA00022448"/>
    </source>
</evidence>
<dbReference type="Gene3D" id="2.40.50.100">
    <property type="match status" value="1"/>
</dbReference>
<evidence type="ECO:0000313" key="7">
    <source>
        <dbReference type="Proteomes" id="UP000593594"/>
    </source>
</evidence>
<dbReference type="InterPro" id="IPR017871">
    <property type="entry name" value="ABC_transporter-like_CS"/>
</dbReference>
<dbReference type="InterPro" id="IPR050093">
    <property type="entry name" value="ABC_SmlMolc_Importer"/>
</dbReference>
<evidence type="ECO:0000256" key="1">
    <source>
        <dbReference type="ARBA" id="ARBA00005417"/>
    </source>
</evidence>
<evidence type="ECO:0000256" key="4">
    <source>
        <dbReference type="ARBA" id="ARBA00022840"/>
    </source>
</evidence>
<dbReference type="KEGG" id="kmn:HW532_18790"/>
<keyword evidence="3" id="KW-0547">Nucleotide-binding</keyword>
<evidence type="ECO:0000256" key="3">
    <source>
        <dbReference type="ARBA" id="ARBA00022741"/>
    </source>
</evidence>
<sequence length="362" mass="39824">MVNVDRTANAPPKLEIKGLGKQYGNVTALEPTDLSVEAGEFVTLLGPSGSGKTTLLQMISGLTEPTSGELWVDGRNETETPVHKRDMGLVFQHYALFPHMTVSENIAFPLKMRGAPARDIRERVAETLAKVQLEAYGDRFPRELSGGQQQRVALARCFVYRPEIVLMDEPLGALDKNLREDMQLEIRRLHREFGTTVIYVTHDQEEALVLSDRICLMNHARVEQVGTPREIYSHPKSIFSAQFIGLSNLFMGEVEKAGEGRMAVRNGNGTFEAKVENCRTVNGHGGLVLRPEQLRPGPAGEGENEVAGTVSEIIYVGSDTRLVLTLKDGATLSVRHDPSSPLPGLGETMTYHWPIDVAVVVS</sequence>
<dbReference type="FunFam" id="3.40.50.300:FF:000425">
    <property type="entry name" value="Probable ABC transporter, ATP-binding subunit"/>
    <property type="match status" value="1"/>
</dbReference>
<keyword evidence="2" id="KW-0813">Transport</keyword>
<dbReference type="PANTHER" id="PTHR42781:SF4">
    <property type="entry name" value="SPERMIDINE_PUTRESCINE IMPORT ATP-BINDING PROTEIN POTA"/>
    <property type="match status" value="1"/>
</dbReference>
<dbReference type="InterPro" id="IPR008995">
    <property type="entry name" value="Mo/tungstate-bd_C_term_dom"/>
</dbReference>
<proteinExistence type="inferred from homology"/>
<dbReference type="EMBL" id="CP058214">
    <property type="protein sequence ID" value="QPC44564.1"/>
    <property type="molecule type" value="Genomic_DNA"/>
</dbReference>
<gene>
    <name evidence="6" type="ORF">HW532_18790</name>
</gene>
<dbReference type="PROSITE" id="PS50893">
    <property type="entry name" value="ABC_TRANSPORTER_2"/>
    <property type="match status" value="1"/>
</dbReference>
<dbReference type="GO" id="GO:0022857">
    <property type="term" value="F:transmembrane transporter activity"/>
    <property type="evidence" value="ECO:0007669"/>
    <property type="project" value="InterPro"/>
</dbReference>
<dbReference type="InterPro" id="IPR003439">
    <property type="entry name" value="ABC_transporter-like_ATP-bd"/>
</dbReference>
<protein>
    <submittedName>
        <fullName evidence="6">ABC transporter ATP-binding protein</fullName>
    </submittedName>
</protein>
<dbReference type="PROSITE" id="PS00211">
    <property type="entry name" value="ABC_TRANSPORTER_1"/>
    <property type="match status" value="1"/>
</dbReference>
<accession>A0A7S8HDK4</accession>
<reference evidence="6 7" key="1">
    <citation type="submission" date="2020-06" db="EMBL/GenBank/DDBJ databases">
        <title>Genome sequence of 2 isolates from Red Sea Mangroves.</title>
        <authorList>
            <person name="Sefrji F."/>
            <person name="Michoud G."/>
            <person name="Merlino G."/>
            <person name="Daffonchio D."/>
        </authorList>
    </citation>
    <scope>NUCLEOTIDE SEQUENCE [LARGE SCALE GENOMIC DNA]</scope>
    <source>
        <strain evidence="6 7">R1DC25</strain>
    </source>
</reference>
<dbReference type="InterPro" id="IPR003593">
    <property type="entry name" value="AAA+_ATPase"/>
</dbReference>
<dbReference type="SUPFAM" id="SSF50331">
    <property type="entry name" value="MOP-like"/>
    <property type="match status" value="1"/>
</dbReference>
<dbReference type="Pfam" id="PF08402">
    <property type="entry name" value="TOBE_2"/>
    <property type="match status" value="1"/>
</dbReference>
<name>A0A7S8HDK4_9HYPH</name>
<organism evidence="6 7">
    <name type="scientific">Kaustia mangrovi</name>
    <dbReference type="NCBI Taxonomy" id="2593653"/>
    <lineage>
        <taxon>Bacteria</taxon>
        <taxon>Pseudomonadati</taxon>
        <taxon>Pseudomonadota</taxon>
        <taxon>Alphaproteobacteria</taxon>
        <taxon>Hyphomicrobiales</taxon>
        <taxon>Parvibaculaceae</taxon>
        <taxon>Kaustia</taxon>
    </lineage>
</organism>
<dbReference type="GO" id="GO:0043190">
    <property type="term" value="C:ATP-binding cassette (ABC) transporter complex"/>
    <property type="evidence" value="ECO:0007669"/>
    <property type="project" value="InterPro"/>
</dbReference>
<dbReference type="PANTHER" id="PTHR42781">
    <property type="entry name" value="SPERMIDINE/PUTRESCINE IMPORT ATP-BINDING PROTEIN POTA"/>
    <property type="match status" value="1"/>
</dbReference>